<evidence type="ECO:0000313" key="7">
    <source>
        <dbReference type="EMBL" id="EFA79971.1"/>
    </source>
</evidence>
<reference evidence="7 8" key="1">
    <citation type="journal article" date="2011" name="Genome Res.">
        <title>Phylogeny-wide analysis of social amoeba genomes highlights ancient origins for complex intercellular communication.</title>
        <authorList>
            <person name="Heidel A.J."/>
            <person name="Lawal H.M."/>
            <person name="Felder M."/>
            <person name="Schilde C."/>
            <person name="Helps N.R."/>
            <person name="Tunggal B."/>
            <person name="Rivero F."/>
            <person name="John U."/>
            <person name="Schleicher M."/>
            <person name="Eichinger L."/>
            <person name="Platzer M."/>
            <person name="Noegel A.A."/>
            <person name="Schaap P."/>
            <person name="Gloeckner G."/>
        </authorList>
    </citation>
    <scope>NUCLEOTIDE SEQUENCE [LARGE SCALE GENOMIC DNA]</scope>
    <source>
        <strain evidence="8">ATCC 26659 / Pp 5 / PN500</strain>
    </source>
</reference>
<evidence type="ECO:0000313" key="8">
    <source>
        <dbReference type="Proteomes" id="UP000001396"/>
    </source>
</evidence>
<evidence type="ECO:0000256" key="3">
    <source>
        <dbReference type="ARBA" id="ARBA00022989"/>
    </source>
</evidence>
<feature type="compositionally biased region" description="Basic and acidic residues" evidence="5">
    <location>
        <begin position="44"/>
        <end position="63"/>
    </location>
</feature>
<dbReference type="EMBL" id="ADBJ01000031">
    <property type="protein sequence ID" value="EFA79971.1"/>
    <property type="molecule type" value="Genomic_DNA"/>
</dbReference>
<comment type="caution">
    <text evidence="7">The sequence shown here is derived from an EMBL/GenBank/DDBJ whole genome shotgun (WGS) entry which is preliminary data.</text>
</comment>
<name>D3BFQ7_HETP5</name>
<dbReference type="RefSeq" id="XP_020432091.1">
    <property type="nucleotide sequence ID" value="XM_020577643.1"/>
</dbReference>
<dbReference type="Proteomes" id="UP000001396">
    <property type="component" value="Unassembled WGS sequence"/>
</dbReference>
<dbReference type="FunCoup" id="D3BFQ7">
    <property type="interactions" value="28"/>
</dbReference>
<dbReference type="AlphaFoldDB" id="D3BFQ7"/>
<dbReference type="STRING" id="670386.D3BFQ7"/>
<evidence type="ECO:0000256" key="1">
    <source>
        <dbReference type="ARBA" id="ARBA00004141"/>
    </source>
</evidence>
<dbReference type="GO" id="GO:0016020">
    <property type="term" value="C:membrane"/>
    <property type="evidence" value="ECO:0007669"/>
    <property type="project" value="UniProtKB-SubCell"/>
</dbReference>
<keyword evidence="3 6" id="KW-1133">Transmembrane helix</keyword>
<dbReference type="GeneID" id="31362273"/>
<keyword evidence="4 6" id="KW-0472">Membrane</keyword>
<accession>D3BFQ7</accession>
<feature type="transmembrane region" description="Helical" evidence="6">
    <location>
        <begin position="12"/>
        <end position="31"/>
    </location>
</feature>
<feature type="transmembrane region" description="Helical" evidence="6">
    <location>
        <begin position="242"/>
        <end position="262"/>
    </location>
</feature>
<evidence type="ECO:0000256" key="2">
    <source>
        <dbReference type="ARBA" id="ARBA00022692"/>
    </source>
</evidence>
<keyword evidence="8" id="KW-1185">Reference proteome</keyword>
<evidence type="ECO:0000256" key="4">
    <source>
        <dbReference type="ARBA" id="ARBA00023136"/>
    </source>
</evidence>
<feature type="transmembrane region" description="Helical" evidence="6">
    <location>
        <begin position="212"/>
        <end position="230"/>
    </location>
</feature>
<protein>
    <submittedName>
        <fullName evidence="7">Zinc/iron permease</fullName>
    </submittedName>
</protein>
<dbReference type="InterPro" id="IPR003689">
    <property type="entry name" value="ZIP"/>
</dbReference>
<feature type="compositionally biased region" description="Basic and acidic residues" evidence="5">
    <location>
        <begin position="98"/>
        <end position="110"/>
    </location>
</feature>
<dbReference type="PANTHER" id="PTHR11040">
    <property type="entry name" value="ZINC/IRON TRANSPORTER"/>
    <property type="match status" value="1"/>
</dbReference>
<comment type="subcellular location">
    <subcellularLocation>
        <location evidence="1">Membrane</location>
        <topology evidence="1">Multi-pass membrane protein</topology>
    </subcellularLocation>
</comment>
<feature type="compositionally biased region" description="Basic residues" evidence="5">
    <location>
        <begin position="295"/>
        <end position="328"/>
    </location>
</feature>
<dbReference type="Pfam" id="PF02535">
    <property type="entry name" value="Zip"/>
    <property type="match status" value="1"/>
</dbReference>
<dbReference type="OMA" id="CTVGISA"/>
<gene>
    <name evidence="7" type="primary">zntB</name>
    <name evidence="7" type="ORF">PPL_06792</name>
</gene>
<proteinExistence type="predicted"/>
<evidence type="ECO:0000256" key="5">
    <source>
        <dbReference type="SAM" id="MobiDB-lite"/>
    </source>
</evidence>
<feature type="region of interest" description="Disordered" evidence="5">
    <location>
        <begin position="44"/>
        <end position="110"/>
    </location>
</feature>
<feature type="transmembrane region" description="Helical" evidence="6">
    <location>
        <begin position="186"/>
        <end position="206"/>
    </location>
</feature>
<dbReference type="InParanoid" id="D3BFQ7"/>
<sequence length="328" mass="35883">MDLLPESIEQIGFLPANFYFFGGMLFFAIILKLVPDADDHDHVDEHAHKSVEKSEKSTSEKSDGASTEKSTKEKSSSTTKLRKEKKSTDDSDNTVADNKNDDHHDDDDLKKKKKDNYLKNLGVVTAIGISLHNFPEGVAVYLSCLKGISVGMPLMLAIAAHNIPEGMAVAAPIYTATGSKWTAFKYCLYSGLCEPLGAIIFGFFFREYMTPYLVQSMLAAVAGIMLFMVVKELMPATLKYVDSATISNIIGMFAIFLSIYWLHGMLPHDHGDDTLTPNEKLTFNQVHGANDHGHSHSHGGHGHSHGAHSHSHSHGGHGHSHGAHGHSH</sequence>
<evidence type="ECO:0000256" key="6">
    <source>
        <dbReference type="SAM" id="Phobius"/>
    </source>
</evidence>
<keyword evidence="2 6" id="KW-0812">Transmembrane</keyword>
<feature type="region of interest" description="Disordered" evidence="5">
    <location>
        <begin position="285"/>
        <end position="328"/>
    </location>
</feature>
<organism evidence="7 8">
    <name type="scientific">Heterostelium pallidum (strain ATCC 26659 / Pp 5 / PN500)</name>
    <name type="common">Cellular slime mold</name>
    <name type="synonym">Polysphondylium pallidum</name>
    <dbReference type="NCBI Taxonomy" id="670386"/>
    <lineage>
        <taxon>Eukaryota</taxon>
        <taxon>Amoebozoa</taxon>
        <taxon>Evosea</taxon>
        <taxon>Eumycetozoa</taxon>
        <taxon>Dictyostelia</taxon>
        <taxon>Acytosteliales</taxon>
        <taxon>Acytosteliaceae</taxon>
        <taxon>Heterostelium</taxon>
    </lineage>
</organism>
<dbReference type="PANTHER" id="PTHR11040:SF210">
    <property type="entry name" value="ZINC-REGULATED TRANSPORTER 3"/>
    <property type="match status" value="1"/>
</dbReference>
<dbReference type="GO" id="GO:0005385">
    <property type="term" value="F:zinc ion transmembrane transporter activity"/>
    <property type="evidence" value="ECO:0007669"/>
    <property type="project" value="TreeGrafter"/>
</dbReference>